<organism evidence="11 12">
    <name type="scientific">Jaminaea rosea</name>
    <dbReference type="NCBI Taxonomy" id="1569628"/>
    <lineage>
        <taxon>Eukaryota</taxon>
        <taxon>Fungi</taxon>
        <taxon>Dikarya</taxon>
        <taxon>Basidiomycota</taxon>
        <taxon>Ustilaginomycotina</taxon>
        <taxon>Exobasidiomycetes</taxon>
        <taxon>Microstromatales</taxon>
        <taxon>Microstromatales incertae sedis</taxon>
        <taxon>Jaminaea</taxon>
    </lineage>
</organism>
<keyword evidence="5" id="KW-0679">Respiratory chain</keyword>
<feature type="domain" description="Ribosomal protein/NADH dehydrogenase" evidence="10">
    <location>
        <begin position="24"/>
        <end position="95"/>
    </location>
</feature>
<dbReference type="Proteomes" id="UP000245884">
    <property type="component" value="Unassembled WGS sequence"/>
</dbReference>
<dbReference type="PIRSF" id="PIRSF005822">
    <property type="entry name" value="NDUA2"/>
    <property type="match status" value="1"/>
</dbReference>
<keyword evidence="8" id="KW-0496">Mitochondrion</keyword>
<dbReference type="STRING" id="1569628.A0A316UNE3"/>
<dbReference type="PANTHER" id="PTHR12878">
    <property type="entry name" value="NADH-UBIQUINONE OXIDOREDUCTASE B8 SUBUNIT"/>
    <property type="match status" value="1"/>
</dbReference>
<comment type="similarity">
    <text evidence="3">Belongs to the complex I NDUFA2 subunit family.</text>
</comment>
<evidence type="ECO:0000256" key="9">
    <source>
        <dbReference type="ARBA" id="ARBA00023136"/>
    </source>
</evidence>
<dbReference type="InterPro" id="IPR007741">
    <property type="entry name" value="Ribosomal_mL43/mS25/NADH_DH"/>
</dbReference>
<sequence length="95" mass="10334">MSSSALARAAFPKTLKELRLHLCQTGQGSAGARQFIQSSYPSLKASNPSLPILVREAQGTPARVFARFERGVEKHAELDGLSGDEVLKRVQELVK</sequence>
<dbReference type="InterPro" id="IPR036249">
    <property type="entry name" value="Thioredoxin-like_sf"/>
</dbReference>
<keyword evidence="4" id="KW-0813">Transport</keyword>
<dbReference type="AlphaFoldDB" id="A0A316UNE3"/>
<dbReference type="RefSeq" id="XP_025360045.1">
    <property type="nucleotide sequence ID" value="XM_025507861.1"/>
</dbReference>
<evidence type="ECO:0000313" key="11">
    <source>
        <dbReference type="EMBL" id="PWN25433.1"/>
    </source>
</evidence>
<evidence type="ECO:0000256" key="8">
    <source>
        <dbReference type="ARBA" id="ARBA00023128"/>
    </source>
</evidence>
<evidence type="ECO:0000256" key="4">
    <source>
        <dbReference type="ARBA" id="ARBA00022448"/>
    </source>
</evidence>
<dbReference type="Gene3D" id="3.40.30.10">
    <property type="entry name" value="Glutaredoxin"/>
    <property type="match status" value="1"/>
</dbReference>
<evidence type="ECO:0000256" key="2">
    <source>
        <dbReference type="ARBA" id="ARBA00004443"/>
    </source>
</evidence>
<dbReference type="PANTHER" id="PTHR12878:SF0">
    <property type="entry name" value="NADH DEHYDROGENASE [UBIQUINONE] 1 ALPHA SUBCOMPLEX SUBUNIT 2"/>
    <property type="match status" value="1"/>
</dbReference>
<evidence type="ECO:0000256" key="5">
    <source>
        <dbReference type="ARBA" id="ARBA00022660"/>
    </source>
</evidence>
<gene>
    <name evidence="11" type="ORF">BDZ90DRAFT_255695</name>
</gene>
<dbReference type="Pfam" id="PF05047">
    <property type="entry name" value="L51_S25_CI-B8"/>
    <property type="match status" value="1"/>
</dbReference>
<evidence type="ECO:0000313" key="12">
    <source>
        <dbReference type="Proteomes" id="UP000245884"/>
    </source>
</evidence>
<evidence type="ECO:0000256" key="7">
    <source>
        <dbReference type="ARBA" id="ARBA00022982"/>
    </source>
</evidence>
<keyword evidence="7" id="KW-0249">Electron transport</keyword>
<dbReference type="InterPro" id="IPR016464">
    <property type="entry name" value="NADH_Ub_cplx-1_asu_su-2"/>
</dbReference>
<name>A0A316UNE3_9BASI</name>
<protein>
    <submittedName>
        <fullName evidence="11">NADH dehydrogenase, alpha subcomplex, subunit 2</fullName>
    </submittedName>
</protein>
<dbReference type="GeneID" id="37029684"/>
<comment type="function">
    <text evidence="1">Accessory subunit of the mitochondrial membrane respiratory chain NADH dehydrogenase (Complex I), that is believed not to be involved in catalysis. Complex I functions in the transfer of electrons from NADH to the respiratory chain. The immediate electron acceptor for the enzyme is believed to be ubiquinone.</text>
</comment>
<dbReference type="SMART" id="SM00916">
    <property type="entry name" value="L51_S25_CI-B8"/>
    <property type="match status" value="1"/>
</dbReference>
<dbReference type="SUPFAM" id="SSF52833">
    <property type="entry name" value="Thioredoxin-like"/>
    <property type="match status" value="1"/>
</dbReference>
<comment type="subcellular location">
    <subcellularLocation>
        <location evidence="2">Mitochondrion inner membrane</location>
        <topology evidence="2">Peripheral membrane protein</topology>
        <orientation evidence="2">Matrix side</orientation>
    </subcellularLocation>
</comment>
<dbReference type="OrthoDB" id="10250268at2759"/>
<keyword evidence="6" id="KW-0999">Mitochondrion inner membrane</keyword>
<proteinExistence type="inferred from homology"/>
<accession>A0A316UNE3</accession>
<evidence type="ECO:0000256" key="1">
    <source>
        <dbReference type="ARBA" id="ARBA00003195"/>
    </source>
</evidence>
<keyword evidence="12" id="KW-1185">Reference proteome</keyword>
<keyword evidence="9" id="KW-0472">Membrane</keyword>
<reference evidence="11 12" key="1">
    <citation type="journal article" date="2018" name="Mol. Biol. Evol.">
        <title>Broad Genomic Sampling Reveals a Smut Pathogenic Ancestry of the Fungal Clade Ustilaginomycotina.</title>
        <authorList>
            <person name="Kijpornyongpan T."/>
            <person name="Mondo S.J."/>
            <person name="Barry K."/>
            <person name="Sandor L."/>
            <person name="Lee J."/>
            <person name="Lipzen A."/>
            <person name="Pangilinan J."/>
            <person name="LaButti K."/>
            <person name="Hainaut M."/>
            <person name="Henrissat B."/>
            <person name="Grigoriev I.V."/>
            <person name="Spatafora J.W."/>
            <person name="Aime M.C."/>
        </authorList>
    </citation>
    <scope>NUCLEOTIDE SEQUENCE [LARGE SCALE GENOMIC DNA]</scope>
    <source>
        <strain evidence="11 12">MCA 5214</strain>
    </source>
</reference>
<dbReference type="EMBL" id="KZ819676">
    <property type="protein sequence ID" value="PWN25433.1"/>
    <property type="molecule type" value="Genomic_DNA"/>
</dbReference>
<evidence type="ECO:0000259" key="10">
    <source>
        <dbReference type="SMART" id="SM00916"/>
    </source>
</evidence>
<evidence type="ECO:0000256" key="3">
    <source>
        <dbReference type="ARBA" id="ARBA00008939"/>
    </source>
</evidence>
<dbReference type="GO" id="GO:0005743">
    <property type="term" value="C:mitochondrial inner membrane"/>
    <property type="evidence" value="ECO:0007669"/>
    <property type="project" value="UniProtKB-SubCell"/>
</dbReference>
<evidence type="ECO:0000256" key="6">
    <source>
        <dbReference type="ARBA" id="ARBA00022792"/>
    </source>
</evidence>